<feature type="region of interest" description="Disordered" evidence="1">
    <location>
        <begin position="40"/>
        <end position="118"/>
    </location>
</feature>
<name>A0A6J5KVT1_9CAUD</name>
<reference evidence="2" key="1">
    <citation type="submission" date="2020-04" db="EMBL/GenBank/DDBJ databases">
        <authorList>
            <person name="Chiriac C."/>
            <person name="Salcher M."/>
            <person name="Ghai R."/>
            <person name="Kavagutti S V."/>
        </authorList>
    </citation>
    <scope>NUCLEOTIDE SEQUENCE</scope>
</reference>
<feature type="compositionally biased region" description="Basic and acidic residues" evidence="1">
    <location>
        <begin position="363"/>
        <end position="381"/>
    </location>
</feature>
<protein>
    <submittedName>
        <fullName evidence="2">Uncharacterized protein</fullName>
    </submittedName>
</protein>
<dbReference type="EMBL" id="LR796189">
    <property type="protein sequence ID" value="CAB4125087.1"/>
    <property type="molecule type" value="Genomic_DNA"/>
</dbReference>
<proteinExistence type="predicted"/>
<feature type="compositionally biased region" description="Basic and acidic residues" evidence="1">
    <location>
        <begin position="331"/>
        <end position="348"/>
    </location>
</feature>
<organism evidence="2">
    <name type="scientific">uncultured Caudovirales phage</name>
    <dbReference type="NCBI Taxonomy" id="2100421"/>
    <lineage>
        <taxon>Viruses</taxon>
        <taxon>Duplodnaviria</taxon>
        <taxon>Heunggongvirae</taxon>
        <taxon>Uroviricota</taxon>
        <taxon>Caudoviricetes</taxon>
        <taxon>Peduoviridae</taxon>
        <taxon>Maltschvirus</taxon>
        <taxon>Maltschvirus maltsch</taxon>
    </lineage>
</organism>
<evidence type="ECO:0000256" key="1">
    <source>
        <dbReference type="SAM" id="MobiDB-lite"/>
    </source>
</evidence>
<feature type="compositionally biased region" description="Polar residues" evidence="1">
    <location>
        <begin position="294"/>
        <end position="303"/>
    </location>
</feature>
<accession>A0A6J5KVT1</accession>
<evidence type="ECO:0000313" key="2">
    <source>
        <dbReference type="EMBL" id="CAB4125087.1"/>
    </source>
</evidence>
<feature type="region of interest" description="Disordered" evidence="1">
    <location>
        <begin position="192"/>
        <end position="407"/>
    </location>
</feature>
<feature type="compositionally biased region" description="Basic and acidic residues" evidence="1">
    <location>
        <begin position="108"/>
        <end position="118"/>
    </location>
</feature>
<feature type="compositionally biased region" description="Basic and acidic residues" evidence="1">
    <location>
        <begin position="80"/>
        <end position="94"/>
    </location>
</feature>
<gene>
    <name evidence="2" type="ORF">UFOVP53_58</name>
</gene>
<feature type="compositionally biased region" description="Basic and acidic residues" evidence="1">
    <location>
        <begin position="192"/>
        <end position="239"/>
    </location>
</feature>
<feature type="compositionally biased region" description="Basic and acidic residues" evidence="1">
    <location>
        <begin position="247"/>
        <end position="267"/>
    </location>
</feature>
<sequence>MKTEELLKNISSLLKKHEIFLNSNPEIFYAIEERLIKAVDDEQDDSDNEQEDIFDKPEDTDQEDPDKEYLDTEAQDEIDDAPKASNARDWKPRSEPYSSEQQQAIDSAMKEGYTHREAERMANAHKAPSDYYSALKWGTNPSEPSSKFLEMLKPMAGKQVAKGEILKQDTAEQDINPTVHATGKVRAAREAVHGDYQTEREKHTSSPEFKKLSPREAHKSVKEWEKNYHSENPDYKEKAIAVADTSSKIHNESAEAAQKRQQEEREAVLGGSSDGDGVVGEYSQAAAGSDEGPMSSQAASQSLGAEGDEDSDFTSGVVTDPYAKFAQQNPEYHKKLQEEAGQKAEQEKQQLLSDPKLPSQISPERKAQFTPEQKAKFDAHVAKLAPDQQSRLASLPNRMPTTIKGPQ</sequence>
<feature type="compositionally biased region" description="Polar residues" evidence="1">
    <location>
        <begin position="96"/>
        <end position="105"/>
    </location>
</feature>
<feature type="compositionally biased region" description="Acidic residues" evidence="1">
    <location>
        <begin position="60"/>
        <end position="79"/>
    </location>
</feature>
<feature type="compositionally biased region" description="Acidic residues" evidence="1">
    <location>
        <begin position="41"/>
        <end position="52"/>
    </location>
</feature>